<dbReference type="EMBL" id="VLXZ01000002">
    <property type="protein sequence ID" value="TSB47664.1"/>
    <property type="molecule type" value="Genomic_DNA"/>
</dbReference>
<keyword evidence="6" id="KW-1185">Reference proteome</keyword>
<feature type="chain" id="PRO_5021932007" evidence="3">
    <location>
        <begin position="27"/>
        <end position="283"/>
    </location>
</feature>
<feature type="signal peptide" evidence="3">
    <location>
        <begin position="1"/>
        <end position="26"/>
    </location>
</feature>
<dbReference type="CDD" id="cd02696">
    <property type="entry name" value="MurNAc-LAA"/>
    <property type="match status" value="1"/>
</dbReference>
<gene>
    <name evidence="5" type="ORF">FN960_03855</name>
</gene>
<accession>A0A554A1U5</accession>
<dbReference type="PANTHER" id="PTHR30404">
    <property type="entry name" value="N-ACETYLMURAMOYL-L-ALANINE AMIDASE"/>
    <property type="match status" value="1"/>
</dbReference>
<reference evidence="5 6" key="1">
    <citation type="submission" date="2019-07" db="EMBL/GenBank/DDBJ databases">
        <authorList>
            <person name="Park Y.J."/>
            <person name="Jeong S.E."/>
            <person name="Jung H.S."/>
        </authorList>
    </citation>
    <scope>NUCLEOTIDE SEQUENCE [LARGE SCALE GENOMIC DNA]</scope>
    <source>
        <strain evidence="6">P16(2019)</strain>
    </source>
</reference>
<protein>
    <submittedName>
        <fullName evidence="5">N-acetylmuramoyl-L-alanine amidase</fullName>
    </submittedName>
</protein>
<name>A0A554A1U5_9BACI</name>
<organism evidence="5 6">
    <name type="scientific">Alkalicoccobacillus porphyridii</name>
    <dbReference type="NCBI Taxonomy" id="2597270"/>
    <lineage>
        <taxon>Bacteria</taxon>
        <taxon>Bacillati</taxon>
        <taxon>Bacillota</taxon>
        <taxon>Bacilli</taxon>
        <taxon>Bacillales</taxon>
        <taxon>Bacillaceae</taxon>
        <taxon>Alkalicoccobacillus</taxon>
    </lineage>
</organism>
<dbReference type="SUPFAM" id="SSF53187">
    <property type="entry name" value="Zn-dependent exopeptidases"/>
    <property type="match status" value="1"/>
</dbReference>
<sequence length="283" mass="30915">MFSKSRILGLCACFVFLFFWSEKAMAAEVNLGEVDTQVSLNVRAEPSEQAAIIGSLTPGVQVEYIELGNGWGQITYEGQLGFVSTAYLMKKERTPQSEQPSLPQTKESLDFDRIVIDAGHGGRDPGAIGNGLYEKTIALSVAHKVKSELEQEGIEVLMTRDEDLFVTLEDRVLKSNQWGADLFVSIHANGYADTSVSGVETFYYHGSSQGKQVASSIQQQLAESTGSRSRGVFAADFYVLKYSRMPAVLVETGFVSNEKDASLLKTGEYQQKAAKAIRDGILG</sequence>
<dbReference type="Proteomes" id="UP000318521">
    <property type="component" value="Unassembled WGS sequence"/>
</dbReference>
<dbReference type="Pfam" id="PF08239">
    <property type="entry name" value="SH3_3"/>
    <property type="match status" value="1"/>
</dbReference>
<dbReference type="GO" id="GO:0009253">
    <property type="term" value="P:peptidoglycan catabolic process"/>
    <property type="evidence" value="ECO:0007669"/>
    <property type="project" value="InterPro"/>
</dbReference>
<dbReference type="PANTHER" id="PTHR30404:SF0">
    <property type="entry name" value="N-ACETYLMURAMOYL-L-ALANINE AMIDASE AMIC"/>
    <property type="match status" value="1"/>
</dbReference>
<evidence type="ECO:0000256" key="3">
    <source>
        <dbReference type="SAM" id="SignalP"/>
    </source>
</evidence>
<proteinExistence type="predicted"/>
<dbReference type="Gene3D" id="2.30.30.40">
    <property type="entry name" value="SH3 Domains"/>
    <property type="match status" value="1"/>
</dbReference>
<dbReference type="InterPro" id="IPR003646">
    <property type="entry name" value="SH3-like_bac-type"/>
</dbReference>
<keyword evidence="2" id="KW-0961">Cell wall biogenesis/degradation</keyword>
<dbReference type="GO" id="GO:0071555">
    <property type="term" value="P:cell wall organization"/>
    <property type="evidence" value="ECO:0007669"/>
    <property type="project" value="UniProtKB-KW"/>
</dbReference>
<evidence type="ECO:0000313" key="6">
    <source>
        <dbReference type="Proteomes" id="UP000318521"/>
    </source>
</evidence>
<dbReference type="GO" id="GO:0030288">
    <property type="term" value="C:outer membrane-bounded periplasmic space"/>
    <property type="evidence" value="ECO:0007669"/>
    <property type="project" value="TreeGrafter"/>
</dbReference>
<dbReference type="Gene3D" id="3.40.630.40">
    <property type="entry name" value="Zn-dependent exopeptidases"/>
    <property type="match status" value="1"/>
</dbReference>
<feature type="domain" description="SH3b" evidence="4">
    <location>
        <begin position="24"/>
        <end position="92"/>
    </location>
</feature>
<dbReference type="InterPro" id="IPR050695">
    <property type="entry name" value="N-acetylmuramoyl_amidase_3"/>
</dbReference>
<dbReference type="AlphaFoldDB" id="A0A554A1U5"/>
<dbReference type="SMART" id="SM00646">
    <property type="entry name" value="Ami_3"/>
    <property type="match status" value="1"/>
</dbReference>
<evidence type="ECO:0000313" key="5">
    <source>
        <dbReference type="EMBL" id="TSB47664.1"/>
    </source>
</evidence>
<dbReference type="GO" id="GO:0008745">
    <property type="term" value="F:N-acetylmuramoyl-L-alanine amidase activity"/>
    <property type="evidence" value="ECO:0007669"/>
    <property type="project" value="InterPro"/>
</dbReference>
<evidence type="ECO:0000259" key="4">
    <source>
        <dbReference type="PROSITE" id="PS51781"/>
    </source>
</evidence>
<dbReference type="PROSITE" id="PS51781">
    <property type="entry name" value="SH3B"/>
    <property type="match status" value="1"/>
</dbReference>
<dbReference type="OrthoDB" id="9806267at2"/>
<dbReference type="RefSeq" id="WP_143847118.1">
    <property type="nucleotide sequence ID" value="NZ_VLXZ01000002.1"/>
</dbReference>
<dbReference type="InterPro" id="IPR002508">
    <property type="entry name" value="MurNAc-LAA_cat"/>
</dbReference>
<keyword evidence="3" id="KW-0732">Signal</keyword>
<comment type="caution">
    <text evidence="5">The sequence shown here is derived from an EMBL/GenBank/DDBJ whole genome shotgun (WGS) entry which is preliminary data.</text>
</comment>
<dbReference type="Pfam" id="PF01520">
    <property type="entry name" value="Amidase_3"/>
    <property type="match status" value="1"/>
</dbReference>
<evidence type="ECO:0000256" key="1">
    <source>
        <dbReference type="ARBA" id="ARBA00022801"/>
    </source>
</evidence>
<dbReference type="SMART" id="SM00287">
    <property type="entry name" value="SH3b"/>
    <property type="match status" value="1"/>
</dbReference>
<evidence type="ECO:0000256" key="2">
    <source>
        <dbReference type="ARBA" id="ARBA00023316"/>
    </source>
</evidence>
<keyword evidence="1" id="KW-0378">Hydrolase</keyword>